<protein>
    <submittedName>
        <fullName evidence="2">Methyltransferase domain-containing protein</fullName>
    </submittedName>
</protein>
<name>A0A5M8FI74_9GAMM</name>
<evidence type="ECO:0000313" key="3">
    <source>
        <dbReference type="Proteomes" id="UP000322981"/>
    </source>
</evidence>
<feature type="domain" description="Methyltransferase" evidence="1">
    <location>
        <begin position="42"/>
        <end position="136"/>
    </location>
</feature>
<dbReference type="CDD" id="cd02440">
    <property type="entry name" value="AdoMet_MTases"/>
    <property type="match status" value="1"/>
</dbReference>
<dbReference type="SUPFAM" id="SSF53335">
    <property type="entry name" value="S-adenosyl-L-methionine-dependent methyltransferases"/>
    <property type="match status" value="1"/>
</dbReference>
<accession>A0A5M8FI74</accession>
<dbReference type="RefSeq" id="WP_150093755.1">
    <property type="nucleotide sequence ID" value="NZ_JBFUOH010000116.1"/>
</dbReference>
<organism evidence="2 3">
    <name type="scientific">Thiohalocapsa marina</name>
    <dbReference type="NCBI Taxonomy" id="424902"/>
    <lineage>
        <taxon>Bacteria</taxon>
        <taxon>Pseudomonadati</taxon>
        <taxon>Pseudomonadota</taxon>
        <taxon>Gammaproteobacteria</taxon>
        <taxon>Chromatiales</taxon>
        <taxon>Chromatiaceae</taxon>
        <taxon>Thiohalocapsa</taxon>
    </lineage>
</organism>
<dbReference type="PANTHER" id="PTHR43464">
    <property type="entry name" value="METHYLTRANSFERASE"/>
    <property type="match status" value="1"/>
</dbReference>
<dbReference type="InterPro" id="IPR029063">
    <property type="entry name" value="SAM-dependent_MTases_sf"/>
</dbReference>
<dbReference type="Pfam" id="PF13649">
    <property type="entry name" value="Methyltransf_25"/>
    <property type="match status" value="1"/>
</dbReference>
<dbReference type="Gene3D" id="3.40.50.150">
    <property type="entry name" value="Vaccinia Virus protein VP39"/>
    <property type="match status" value="1"/>
</dbReference>
<dbReference type="Proteomes" id="UP000322981">
    <property type="component" value="Unassembled WGS sequence"/>
</dbReference>
<proteinExistence type="predicted"/>
<evidence type="ECO:0000259" key="1">
    <source>
        <dbReference type="Pfam" id="PF13649"/>
    </source>
</evidence>
<sequence>MDDIELLVDLHRSADRQGPGGDAETRRALELAGLDRSRRLKIADIGCGTGAASILLARELDAEVTAVDFLPAFLDTLRARAHEHGVAERITPLHASMEALPFAAGAFDVIWSEGAVYNMGFEAGISAWRQFLRPGGMLVVSEITWLGAQRPAEIQAHWASEYPQINVASAKIGILEQHGYSPRGYFVLPPHCWLENYYRPMQDRFDAFLARHGHGDQATAIVAAEQHEIRLYERYQDHYGYGVYVAQWPGVG</sequence>
<keyword evidence="2" id="KW-0489">Methyltransferase</keyword>
<keyword evidence="3" id="KW-1185">Reference proteome</keyword>
<dbReference type="OrthoDB" id="529208at2"/>
<reference evidence="2 3" key="1">
    <citation type="submission" date="2019-09" db="EMBL/GenBank/DDBJ databases">
        <title>Whole-genome sequence of the purple sulfur bacterium Thiohalocapsa marina DSM 19078.</title>
        <authorList>
            <person name="Kyndt J.A."/>
            <person name="Meyer T.E."/>
        </authorList>
    </citation>
    <scope>NUCLEOTIDE SEQUENCE [LARGE SCALE GENOMIC DNA]</scope>
    <source>
        <strain evidence="2 3">DSM 19078</strain>
    </source>
</reference>
<dbReference type="InterPro" id="IPR041698">
    <property type="entry name" value="Methyltransf_25"/>
</dbReference>
<dbReference type="PANTHER" id="PTHR43464:SF78">
    <property type="entry name" value="SLR1117 PROTEIN"/>
    <property type="match status" value="1"/>
</dbReference>
<dbReference type="GO" id="GO:0008168">
    <property type="term" value="F:methyltransferase activity"/>
    <property type="evidence" value="ECO:0007669"/>
    <property type="project" value="UniProtKB-KW"/>
</dbReference>
<evidence type="ECO:0000313" key="2">
    <source>
        <dbReference type="EMBL" id="KAA6184397.1"/>
    </source>
</evidence>
<keyword evidence="2" id="KW-0808">Transferase</keyword>
<dbReference type="AlphaFoldDB" id="A0A5M8FI74"/>
<comment type="caution">
    <text evidence="2">The sequence shown here is derived from an EMBL/GenBank/DDBJ whole genome shotgun (WGS) entry which is preliminary data.</text>
</comment>
<dbReference type="GO" id="GO:0032259">
    <property type="term" value="P:methylation"/>
    <property type="evidence" value="ECO:0007669"/>
    <property type="project" value="UniProtKB-KW"/>
</dbReference>
<gene>
    <name evidence="2" type="ORF">F2Q65_12525</name>
</gene>
<dbReference type="EMBL" id="VWXX01000020">
    <property type="protein sequence ID" value="KAA6184397.1"/>
    <property type="molecule type" value="Genomic_DNA"/>
</dbReference>